<gene>
    <name evidence="1" type="ORF">SAMN04488026_102067</name>
</gene>
<keyword evidence="2" id="KW-1185">Reference proteome</keyword>
<name>A0A1G8V3Y8_9RHOB</name>
<dbReference type="Proteomes" id="UP000199382">
    <property type="component" value="Unassembled WGS sequence"/>
</dbReference>
<evidence type="ECO:0000313" key="2">
    <source>
        <dbReference type="Proteomes" id="UP000199382"/>
    </source>
</evidence>
<dbReference type="STRING" id="571298.SAMN04488026_102067"/>
<dbReference type="AlphaFoldDB" id="A0A1G8V3Y8"/>
<organism evidence="1 2">
    <name type="scientific">Aliiruegeria lutimaris</name>
    <dbReference type="NCBI Taxonomy" id="571298"/>
    <lineage>
        <taxon>Bacteria</taxon>
        <taxon>Pseudomonadati</taxon>
        <taxon>Pseudomonadota</taxon>
        <taxon>Alphaproteobacteria</taxon>
        <taxon>Rhodobacterales</taxon>
        <taxon>Roseobacteraceae</taxon>
        <taxon>Aliiruegeria</taxon>
    </lineage>
</organism>
<sequence length="50" mass="5418">MIRLAIWGTLFGVGLWCGIEAHRIVMDDRCLDAGGRIGARGLCEGVMRDG</sequence>
<evidence type="ECO:0000313" key="1">
    <source>
        <dbReference type="EMBL" id="SDJ60577.1"/>
    </source>
</evidence>
<reference evidence="1 2" key="1">
    <citation type="submission" date="2016-10" db="EMBL/GenBank/DDBJ databases">
        <authorList>
            <person name="de Groot N.N."/>
        </authorList>
    </citation>
    <scope>NUCLEOTIDE SEQUENCE [LARGE SCALE GENOMIC DNA]</scope>
    <source>
        <strain evidence="1 2">DSM 25294</strain>
    </source>
</reference>
<dbReference type="RefSeq" id="WP_156461478.1">
    <property type="nucleotide sequence ID" value="NZ_FNEK01000020.1"/>
</dbReference>
<protein>
    <submittedName>
        <fullName evidence="1">Uncharacterized protein</fullName>
    </submittedName>
</protein>
<proteinExistence type="predicted"/>
<dbReference type="EMBL" id="FNEK01000020">
    <property type="protein sequence ID" value="SDJ60577.1"/>
    <property type="molecule type" value="Genomic_DNA"/>
</dbReference>
<accession>A0A1G8V3Y8</accession>